<dbReference type="InterPro" id="IPR053793">
    <property type="entry name" value="PB1-like"/>
</dbReference>
<dbReference type="Gene3D" id="3.10.20.90">
    <property type="entry name" value="Phosphatidylinositol 3-kinase Catalytic Subunit, Chain A, domain 1"/>
    <property type="match status" value="1"/>
</dbReference>
<sequence>MELQLGLALPVLHHRSPVKGLDVTKNGVMGLDIWSYGCCESKKKRSFDTAFDKIGNDDESKRLPLLLWHGLPDEEDDNDKRKKKTCSLITKDDGGENQVVGWPPIKQWRQKMLFPEHQHHGHGYHDLQYHQIVAKENDGPANSMYIKVKMEGVGILRKIDIKLHHSYQTLRDSLITMFAKCKECENEDSADFKVTYQDKQGYWLLAGDVPWQTFVESVQRLEIVRNGG</sequence>
<evidence type="ECO:0000256" key="7">
    <source>
        <dbReference type="ARBA" id="ARBA00023242"/>
    </source>
</evidence>
<dbReference type="PANTHER" id="PTHR31734">
    <property type="entry name" value="AUXIN-RESPONSIVE PROTEIN IAA17"/>
    <property type="match status" value="1"/>
</dbReference>
<gene>
    <name evidence="12" type="ORF">M0R45_011477</name>
</gene>
<dbReference type="EMBL" id="JBEDUW010000002">
    <property type="protein sequence ID" value="KAK9945990.1"/>
    <property type="molecule type" value="Genomic_DNA"/>
</dbReference>
<dbReference type="PANTHER" id="PTHR31734:SF44">
    <property type="entry name" value="AUXIN-RESPONSIVE PROTEIN"/>
    <property type="match status" value="1"/>
</dbReference>
<dbReference type="Pfam" id="PF02309">
    <property type="entry name" value="AUX_IAA"/>
    <property type="match status" value="1"/>
</dbReference>
<dbReference type="GO" id="GO:0009734">
    <property type="term" value="P:auxin-activated signaling pathway"/>
    <property type="evidence" value="ECO:0007669"/>
    <property type="project" value="UniProtKB-UniRule"/>
</dbReference>
<evidence type="ECO:0000256" key="3">
    <source>
        <dbReference type="ARBA" id="ARBA00011726"/>
    </source>
</evidence>
<evidence type="ECO:0000259" key="11">
    <source>
        <dbReference type="PROSITE" id="PS51745"/>
    </source>
</evidence>
<comment type="caution">
    <text evidence="12">The sequence shown here is derived from an EMBL/GenBank/DDBJ whole genome shotgun (WGS) entry which is preliminary data.</text>
</comment>
<evidence type="ECO:0000256" key="2">
    <source>
        <dbReference type="ARBA" id="ARBA00006728"/>
    </source>
</evidence>
<evidence type="ECO:0000256" key="8">
    <source>
        <dbReference type="ARBA" id="ARBA00023294"/>
    </source>
</evidence>
<evidence type="ECO:0000256" key="10">
    <source>
        <dbReference type="RuleBase" id="RU004549"/>
    </source>
</evidence>
<keyword evidence="8 10" id="KW-0927">Auxin signaling pathway</keyword>
<dbReference type="SUPFAM" id="SSF54277">
    <property type="entry name" value="CAD &amp; PB1 domains"/>
    <property type="match status" value="1"/>
</dbReference>
<keyword evidence="7 10" id="KW-0539">Nucleus</keyword>
<evidence type="ECO:0000256" key="1">
    <source>
        <dbReference type="ARBA" id="ARBA00004123"/>
    </source>
</evidence>
<keyword evidence="13" id="KW-1185">Reference proteome</keyword>
<reference evidence="12 13" key="1">
    <citation type="journal article" date="2023" name="G3 (Bethesda)">
        <title>A chromosome-length genome assembly and annotation of blackberry (Rubus argutus, cv. 'Hillquist').</title>
        <authorList>
            <person name="Bruna T."/>
            <person name="Aryal R."/>
            <person name="Dudchenko O."/>
            <person name="Sargent D.J."/>
            <person name="Mead D."/>
            <person name="Buti M."/>
            <person name="Cavallini A."/>
            <person name="Hytonen T."/>
            <person name="Andres J."/>
            <person name="Pham M."/>
            <person name="Weisz D."/>
            <person name="Mascagni F."/>
            <person name="Usai G."/>
            <person name="Natali L."/>
            <person name="Bassil N."/>
            <person name="Fernandez G.E."/>
            <person name="Lomsadze A."/>
            <person name="Armour M."/>
            <person name="Olukolu B."/>
            <person name="Poorten T."/>
            <person name="Britton C."/>
            <person name="Davik J."/>
            <person name="Ashrafi H."/>
            <person name="Aiden E.L."/>
            <person name="Borodovsky M."/>
            <person name="Worthington M."/>
        </authorList>
    </citation>
    <scope>NUCLEOTIDE SEQUENCE [LARGE SCALE GENOMIC DNA]</scope>
    <source>
        <strain evidence="12">PI 553951</strain>
    </source>
</reference>
<feature type="domain" description="PB1" evidence="11">
    <location>
        <begin position="143"/>
        <end position="228"/>
    </location>
</feature>
<dbReference type="GO" id="GO:0005634">
    <property type="term" value="C:nucleus"/>
    <property type="evidence" value="ECO:0007669"/>
    <property type="project" value="UniProtKB-SubCell"/>
</dbReference>
<evidence type="ECO:0000256" key="5">
    <source>
        <dbReference type="ARBA" id="ARBA00023015"/>
    </source>
</evidence>
<comment type="function">
    <text evidence="9">Aux/IAA proteins are short-lived transcriptional factors that function as repressors of early auxin response genes at low auxin concentrations. Repression is thought to result from the interaction with auxin response factors (ARFs), proteins that bind to the auxin-responsive promoter element (AuxRE). Formation of heterodimers with ARF proteins may alter their ability to modulate early auxin response genes expression.</text>
</comment>
<dbReference type="Proteomes" id="UP001457282">
    <property type="component" value="Unassembled WGS sequence"/>
</dbReference>
<evidence type="ECO:0000256" key="9">
    <source>
        <dbReference type="ARBA" id="ARBA00025283"/>
    </source>
</evidence>
<evidence type="ECO:0000256" key="6">
    <source>
        <dbReference type="ARBA" id="ARBA00023163"/>
    </source>
</evidence>
<dbReference type="InterPro" id="IPR033389">
    <property type="entry name" value="AUX/IAA_dom"/>
</dbReference>
<dbReference type="AlphaFoldDB" id="A0AAW1YD09"/>
<name>A0AAW1YD09_RUBAR</name>
<dbReference type="PROSITE" id="PS51745">
    <property type="entry name" value="PB1"/>
    <property type="match status" value="1"/>
</dbReference>
<comment type="similarity">
    <text evidence="2 10">Belongs to the Aux/IAA family.</text>
</comment>
<evidence type="ECO:0000256" key="4">
    <source>
        <dbReference type="ARBA" id="ARBA00022491"/>
    </source>
</evidence>
<keyword evidence="5 10" id="KW-0805">Transcription regulation</keyword>
<proteinExistence type="inferred from homology"/>
<accession>A0AAW1YD09</accession>
<organism evidence="12 13">
    <name type="scientific">Rubus argutus</name>
    <name type="common">Southern blackberry</name>
    <dbReference type="NCBI Taxonomy" id="59490"/>
    <lineage>
        <taxon>Eukaryota</taxon>
        <taxon>Viridiplantae</taxon>
        <taxon>Streptophyta</taxon>
        <taxon>Embryophyta</taxon>
        <taxon>Tracheophyta</taxon>
        <taxon>Spermatophyta</taxon>
        <taxon>Magnoliopsida</taxon>
        <taxon>eudicotyledons</taxon>
        <taxon>Gunneridae</taxon>
        <taxon>Pentapetalae</taxon>
        <taxon>rosids</taxon>
        <taxon>fabids</taxon>
        <taxon>Rosales</taxon>
        <taxon>Rosaceae</taxon>
        <taxon>Rosoideae</taxon>
        <taxon>Rosoideae incertae sedis</taxon>
        <taxon>Rubus</taxon>
    </lineage>
</organism>
<dbReference type="InterPro" id="IPR003311">
    <property type="entry name" value="AUX_IAA"/>
</dbReference>
<comment type="subunit">
    <text evidence="3 10">Homodimers and heterodimers.</text>
</comment>
<dbReference type="GO" id="GO:0006355">
    <property type="term" value="P:regulation of DNA-templated transcription"/>
    <property type="evidence" value="ECO:0007669"/>
    <property type="project" value="InterPro"/>
</dbReference>
<evidence type="ECO:0000313" key="12">
    <source>
        <dbReference type="EMBL" id="KAK9945990.1"/>
    </source>
</evidence>
<protein>
    <recommendedName>
        <fullName evidence="10">Auxin-responsive protein</fullName>
    </recommendedName>
</protein>
<keyword evidence="4 10" id="KW-0678">Repressor</keyword>
<evidence type="ECO:0000313" key="13">
    <source>
        <dbReference type="Proteomes" id="UP001457282"/>
    </source>
</evidence>
<comment type="subcellular location">
    <subcellularLocation>
        <location evidence="1 10">Nucleus</location>
    </subcellularLocation>
</comment>
<keyword evidence="6 10" id="KW-0804">Transcription</keyword>